<evidence type="ECO:0008006" key="3">
    <source>
        <dbReference type="Google" id="ProtNLM"/>
    </source>
</evidence>
<gene>
    <name evidence="1" type="ORF">R0137_16450</name>
</gene>
<evidence type="ECO:0000313" key="2">
    <source>
        <dbReference type="Proteomes" id="UP001626549"/>
    </source>
</evidence>
<organism evidence="1 2">
    <name type="scientific">Congregibacter brevis</name>
    <dbReference type="NCBI Taxonomy" id="3081201"/>
    <lineage>
        <taxon>Bacteria</taxon>
        <taxon>Pseudomonadati</taxon>
        <taxon>Pseudomonadota</taxon>
        <taxon>Gammaproteobacteria</taxon>
        <taxon>Cellvibrionales</taxon>
        <taxon>Halieaceae</taxon>
        <taxon>Congregibacter</taxon>
    </lineage>
</organism>
<evidence type="ECO:0000313" key="1">
    <source>
        <dbReference type="EMBL" id="WOJ96816.1"/>
    </source>
</evidence>
<reference evidence="1 2" key="1">
    <citation type="submission" date="2023-10" db="EMBL/GenBank/DDBJ databases">
        <title>Two novel species belonging to the OM43/NOR5 clade.</title>
        <authorList>
            <person name="Park M."/>
        </authorList>
    </citation>
    <scope>NUCLEOTIDE SEQUENCE [LARGE SCALE GENOMIC DNA]</scope>
    <source>
        <strain evidence="1 2">IMCC45268</strain>
    </source>
</reference>
<proteinExistence type="predicted"/>
<protein>
    <recommendedName>
        <fullName evidence="3">DUF885 domain-containing protein</fullName>
    </recommendedName>
</protein>
<dbReference type="RefSeq" id="WP_407327510.1">
    <property type="nucleotide sequence ID" value="NZ_CP136865.1"/>
</dbReference>
<keyword evidence="2" id="KW-1185">Reference proteome</keyword>
<name>A0ABZ0ICQ1_9GAMM</name>
<dbReference type="Proteomes" id="UP001626549">
    <property type="component" value="Chromosome"/>
</dbReference>
<dbReference type="EMBL" id="CP136865">
    <property type="protein sequence ID" value="WOJ96816.1"/>
    <property type="molecule type" value="Genomic_DNA"/>
</dbReference>
<sequence length="569" mass="65427">MHRSQQKNRQTPKVFPRRANSASSYLARAFGHCLLITALCGSAIASASSYKELVDLFGDWRAFEKPPLLDGAPDYTAKRLSKAHAELPALQNRLNDIDTSDWPIDQQVDWHVLRAEMNGFDFNHRILKPWARDPAYYQTIWAYRSDVPAHEGPTHHAILELWTYDFPLSQKEESRIIRELKVIPPLMKQAQGNLTGNARDLWVAGIRNIEDQGEMINVIRKKAGEDVSEELNNALEEASTATSNLVTWLQAQAPSKTGPSGIGADEYSWYQSQVHYLPIDFKEETLLLERELDRSWSSLKLEEHRNRHLPQQKAADSPEAYDALVKSTSEQMLRWFDEEEVLPMRDYMAEELVAHLGGYEPEDVRNFFTIGTHYDPRPLLSHFYHWFDLAEIQEFPHPSPIRRGPLLYNIFDSRNEGTATGVEEMFMHAGLYEESPRSRELVWIMLAQRAARGLGSLKAHANEMTMAEAGTVHVEWTPRGWMSNEPELLKFEQHLYLRQPGYGTSYVTGKYLLERLLAKRTQQMEAEGKNYTLSMFFEELRDAGSVPISLVHWQLTGDDSDIRKILSRQ</sequence>
<accession>A0ABZ0ICQ1</accession>